<dbReference type="EMBL" id="JBGBPQ010000020">
    <property type="protein sequence ID" value="KAL1504241.1"/>
    <property type="molecule type" value="Genomic_DNA"/>
</dbReference>
<dbReference type="Proteomes" id="UP001515480">
    <property type="component" value="Unassembled WGS sequence"/>
</dbReference>
<keyword evidence="2" id="KW-1185">Reference proteome</keyword>
<sequence length="461" mass="51181">MTHAPTSPHPHAARGMRWLNLSAGWHAGRHNSSRCGDGCLDRLVVSIKRSHAHKLALLDGELRLRADDAALLRRRPPRRAAPPPPPILLLGLLSGSFPRRELLRCTWMRVPALRRAVRTLFIVGRASAEPRADVLAVDVVEGERMRNYKQNHTTTYAVHKAVRTGTLTTYWKLTKFLQYAATQPEPMVGRADDDVLISPRMLVAYASVLLQYTRASSAPYLYGGVFEWYSWRTGTLMSTGFGLSAGASRTRRKKAWRNCSATGLRTSAADPCVGPLAFAKGPLMLLSTAAIRAVVEGPHFRRDVARARSLANGSAVQYKGPGSGRIDDDVQLGFWLSQLPGLSVVSFRRYVAWHDRWKQGVSNMIHHLLLAHKVPWAEFRTLLNHSEMLWHASTSVSARLACEGPPCLDCAHRTSQRACAIDLELDAPPRTVDTRSCWPKCVFVKATPPEVPGQCWTPPTF</sequence>
<evidence type="ECO:0000313" key="2">
    <source>
        <dbReference type="Proteomes" id="UP001515480"/>
    </source>
</evidence>
<evidence type="ECO:0008006" key="3">
    <source>
        <dbReference type="Google" id="ProtNLM"/>
    </source>
</evidence>
<dbReference type="AlphaFoldDB" id="A0AB34IP67"/>
<organism evidence="1 2">
    <name type="scientific">Prymnesium parvum</name>
    <name type="common">Toxic golden alga</name>
    <dbReference type="NCBI Taxonomy" id="97485"/>
    <lineage>
        <taxon>Eukaryota</taxon>
        <taxon>Haptista</taxon>
        <taxon>Haptophyta</taxon>
        <taxon>Prymnesiophyceae</taxon>
        <taxon>Prymnesiales</taxon>
        <taxon>Prymnesiaceae</taxon>
        <taxon>Prymnesium</taxon>
    </lineage>
</organism>
<proteinExistence type="predicted"/>
<accession>A0AB34IP67</accession>
<protein>
    <recommendedName>
        <fullName evidence="3">Hexosyltransferase</fullName>
    </recommendedName>
</protein>
<evidence type="ECO:0000313" key="1">
    <source>
        <dbReference type="EMBL" id="KAL1504241.1"/>
    </source>
</evidence>
<comment type="caution">
    <text evidence="1">The sequence shown here is derived from an EMBL/GenBank/DDBJ whole genome shotgun (WGS) entry which is preliminary data.</text>
</comment>
<gene>
    <name evidence="1" type="ORF">AB1Y20_010650</name>
</gene>
<reference evidence="1 2" key="1">
    <citation type="journal article" date="2024" name="Science">
        <title>Giant polyketide synthase enzymes in the biosynthesis of giant marine polyether toxins.</title>
        <authorList>
            <person name="Fallon T.R."/>
            <person name="Shende V.V."/>
            <person name="Wierzbicki I.H."/>
            <person name="Pendleton A.L."/>
            <person name="Watervoot N.F."/>
            <person name="Auber R.P."/>
            <person name="Gonzalez D.J."/>
            <person name="Wisecaver J.H."/>
            <person name="Moore B.S."/>
        </authorList>
    </citation>
    <scope>NUCLEOTIDE SEQUENCE [LARGE SCALE GENOMIC DNA]</scope>
    <source>
        <strain evidence="1 2">12B1</strain>
    </source>
</reference>
<name>A0AB34IP67_PRYPA</name>